<dbReference type="HAMAP" id="MF_01518">
    <property type="entry name" value="Adenine_deamin"/>
    <property type="match status" value="1"/>
</dbReference>
<dbReference type="Gene3D" id="3.20.20.140">
    <property type="entry name" value="Metal-dependent hydrolases"/>
    <property type="match status" value="1"/>
</dbReference>
<dbReference type="InterPro" id="IPR011059">
    <property type="entry name" value="Metal-dep_hydrolase_composite"/>
</dbReference>
<evidence type="ECO:0000256" key="6">
    <source>
        <dbReference type="HAMAP-Rule" id="MF_01518"/>
    </source>
</evidence>
<dbReference type="SUPFAM" id="SSF51338">
    <property type="entry name" value="Composite domain of metallo-dependent hydrolases"/>
    <property type="match status" value="1"/>
</dbReference>
<accession>A0A0P9HCX6</accession>
<dbReference type="PATRIC" id="fig|186479.3.peg.9049"/>
<sequence>MLLDQLLPVARGERPADLLLRNARVVNVFTGELETTDVAIASGVIVGVGPGYRAAQERDLAGRVLAPGFMDAHMHVESAMVPPAEFARAVVPQGTTTVVIDPHEIANVFGAAGIDYLLAAREGIPLDVFVMLPSAVPASHMETAGAALSAADLAPFMQHPAVLGVGEMMNFPGVIAGDPEVLRRAAIAGAKRVDGHAPGVRDQALNAYILAGVGSDHECTTVAEAEQRLRRGMYLMIREASNARNLAALLPAVTPANSRRCLLVTDDRTPADLLDEGHINFLVRKAIGLGLDPVIAVQMATLNVAEYFGLRGRGAIAPGYRADMVVLDDLSADFAVLEVYRAGALVAANGQLLAESRTGVPPLPNSVHLPALTAASFAIPAAGERARIIGLVPDQIVTRALSDTVRVENGMAVADPERDILKLAVIERHGRGGAVGLGFVQGFGLREGALASSVAHDSHNIIVVGTNDADMLAAAQALAGMQGGQVAVAGGTVLAAVPLPIAGLMSDQPVETVRAQVDALNAATRGLGCPLHAPFMALSFLALPVIPSLKLTDQGVVDVEQFALVPLFEDAQD</sequence>
<gene>
    <name evidence="6" type="primary">ade</name>
    <name evidence="9" type="ORF">SE17_15795</name>
</gene>
<dbReference type="AlphaFoldDB" id="A0A0P9HCX6"/>
<keyword evidence="4 6" id="KW-0464">Manganese</keyword>
<evidence type="ECO:0000256" key="1">
    <source>
        <dbReference type="ARBA" id="ARBA00006773"/>
    </source>
</evidence>
<dbReference type="Proteomes" id="UP000050509">
    <property type="component" value="Unassembled WGS sequence"/>
</dbReference>
<dbReference type="GO" id="GO:0000034">
    <property type="term" value="F:adenine deaminase activity"/>
    <property type="evidence" value="ECO:0007669"/>
    <property type="project" value="UniProtKB-UniRule"/>
</dbReference>
<proteinExistence type="inferred from homology"/>
<dbReference type="EC" id="3.5.4.2" evidence="2 6"/>
<evidence type="ECO:0000259" key="7">
    <source>
        <dbReference type="Pfam" id="PF01979"/>
    </source>
</evidence>
<evidence type="ECO:0000313" key="10">
    <source>
        <dbReference type="Proteomes" id="UP000050509"/>
    </source>
</evidence>
<dbReference type="CDD" id="cd01295">
    <property type="entry name" value="AdeC"/>
    <property type="match status" value="1"/>
</dbReference>
<evidence type="ECO:0000313" key="9">
    <source>
        <dbReference type="EMBL" id="KPV52392.1"/>
    </source>
</evidence>
<dbReference type="EMBL" id="LJCR01000561">
    <property type="protein sequence ID" value="KPV52392.1"/>
    <property type="molecule type" value="Genomic_DNA"/>
</dbReference>
<protein>
    <recommendedName>
        <fullName evidence="2 6">Adenine deaminase</fullName>
        <shortName evidence="6">Adenase</shortName>
        <shortName evidence="6">Adenine aminase</shortName>
        <ecNumber evidence="2 6">3.5.4.2</ecNumber>
    </recommendedName>
</protein>
<comment type="catalytic activity">
    <reaction evidence="5 6">
        <text>adenine + H2O + H(+) = hypoxanthine + NH4(+)</text>
        <dbReference type="Rhea" id="RHEA:23688"/>
        <dbReference type="ChEBI" id="CHEBI:15377"/>
        <dbReference type="ChEBI" id="CHEBI:15378"/>
        <dbReference type="ChEBI" id="CHEBI:16708"/>
        <dbReference type="ChEBI" id="CHEBI:17368"/>
        <dbReference type="ChEBI" id="CHEBI:28938"/>
        <dbReference type="EC" id="3.5.4.2"/>
    </reaction>
</comment>
<organism evidence="9 10">
    <name type="scientific">Kouleothrix aurantiaca</name>
    <dbReference type="NCBI Taxonomy" id="186479"/>
    <lineage>
        <taxon>Bacteria</taxon>
        <taxon>Bacillati</taxon>
        <taxon>Chloroflexota</taxon>
        <taxon>Chloroflexia</taxon>
        <taxon>Chloroflexales</taxon>
        <taxon>Roseiflexineae</taxon>
        <taxon>Roseiflexaceae</taxon>
        <taxon>Kouleothrix</taxon>
    </lineage>
</organism>
<dbReference type="Pfam" id="PF01979">
    <property type="entry name" value="Amidohydro_1"/>
    <property type="match status" value="1"/>
</dbReference>
<dbReference type="Gene3D" id="2.30.40.10">
    <property type="entry name" value="Urease, subunit C, domain 1"/>
    <property type="match status" value="1"/>
</dbReference>
<dbReference type="SUPFAM" id="SSF51556">
    <property type="entry name" value="Metallo-dependent hydrolases"/>
    <property type="match status" value="1"/>
</dbReference>
<keyword evidence="10" id="KW-1185">Reference proteome</keyword>
<dbReference type="InterPro" id="IPR032466">
    <property type="entry name" value="Metal_Hydrolase"/>
</dbReference>
<evidence type="ECO:0000256" key="4">
    <source>
        <dbReference type="ARBA" id="ARBA00023211"/>
    </source>
</evidence>
<evidence type="ECO:0000256" key="3">
    <source>
        <dbReference type="ARBA" id="ARBA00022801"/>
    </source>
</evidence>
<comment type="cofactor">
    <cofactor evidence="6">
        <name>Mn(2+)</name>
        <dbReference type="ChEBI" id="CHEBI:29035"/>
    </cofactor>
</comment>
<comment type="caution">
    <text evidence="9">The sequence shown here is derived from an EMBL/GenBank/DDBJ whole genome shotgun (WGS) entry which is preliminary data.</text>
</comment>
<dbReference type="GO" id="GO:0006146">
    <property type="term" value="P:adenine catabolic process"/>
    <property type="evidence" value="ECO:0007669"/>
    <property type="project" value="InterPro"/>
</dbReference>
<feature type="domain" description="Amidohydrolase-related" evidence="7">
    <location>
        <begin position="65"/>
        <end position="343"/>
    </location>
</feature>
<evidence type="ECO:0000259" key="8">
    <source>
        <dbReference type="Pfam" id="PF13382"/>
    </source>
</evidence>
<name>A0A0P9HCX6_9CHLR</name>
<dbReference type="Pfam" id="PF13382">
    <property type="entry name" value="Adenine_deam_C"/>
    <property type="match status" value="1"/>
</dbReference>
<dbReference type="NCBIfam" id="TIGR01178">
    <property type="entry name" value="ade"/>
    <property type="match status" value="1"/>
</dbReference>
<dbReference type="InterPro" id="IPR006679">
    <property type="entry name" value="Adenine_deam"/>
</dbReference>
<dbReference type="PANTHER" id="PTHR11113">
    <property type="entry name" value="N-ACETYLGLUCOSAMINE-6-PHOSPHATE DEACETYLASE"/>
    <property type="match status" value="1"/>
</dbReference>
<evidence type="ECO:0000256" key="5">
    <source>
        <dbReference type="ARBA" id="ARBA00047720"/>
    </source>
</evidence>
<dbReference type="PANTHER" id="PTHR11113:SF2">
    <property type="entry name" value="ADENINE DEAMINASE"/>
    <property type="match status" value="1"/>
</dbReference>
<comment type="similarity">
    <text evidence="1 6">Belongs to the metallo-dependent hydrolases superfamily. Adenine deaminase family.</text>
</comment>
<dbReference type="InterPro" id="IPR026912">
    <property type="entry name" value="Adenine_deam_C"/>
</dbReference>
<feature type="domain" description="Adenine deaminase C-terminal" evidence="8">
    <location>
        <begin position="395"/>
        <end position="562"/>
    </location>
</feature>
<dbReference type="InterPro" id="IPR006680">
    <property type="entry name" value="Amidohydro-rel"/>
</dbReference>
<keyword evidence="3 6" id="KW-0378">Hydrolase</keyword>
<reference evidence="9 10" key="1">
    <citation type="submission" date="2015-09" db="EMBL/GenBank/DDBJ databases">
        <title>Draft genome sequence of Kouleothrix aurantiaca JCM 19913.</title>
        <authorList>
            <person name="Hemp J."/>
        </authorList>
    </citation>
    <scope>NUCLEOTIDE SEQUENCE [LARGE SCALE GENOMIC DNA]</scope>
    <source>
        <strain evidence="9 10">COM-B</strain>
    </source>
</reference>
<evidence type="ECO:0000256" key="2">
    <source>
        <dbReference type="ARBA" id="ARBA00012782"/>
    </source>
</evidence>